<name>A0A154VUD9_9PROT</name>
<dbReference type="Gene3D" id="3.30.70.790">
    <property type="entry name" value="UreE, C-terminal domain"/>
    <property type="match status" value="1"/>
</dbReference>
<dbReference type="InterPro" id="IPR011322">
    <property type="entry name" value="N-reg_PII-like_a/b"/>
</dbReference>
<dbReference type="RefSeq" id="WP_067558305.1">
    <property type="nucleotide sequence ID" value="NZ_LPXN01000133.1"/>
</dbReference>
<dbReference type="SUPFAM" id="SSF54913">
    <property type="entry name" value="GlnB-like"/>
    <property type="match status" value="1"/>
</dbReference>
<dbReference type="EMBL" id="LPXN01000133">
    <property type="protein sequence ID" value="KZD04914.1"/>
    <property type="molecule type" value="Genomic_DNA"/>
</dbReference>
<reference evidence="2 3" key="1">
    <citation type="submission" date="2015-12" db="EMBL/GenBank/DDBJ databases">
        <title>Genome sequence of Oceanibaculum pacificum MCCC 1A02656.</title>
        <authorList>
            <person name="Lu L."/>
            <person name="Lai Q."/>
            <person name="Shao Z."/>
            <person name="Qian P."/>
        </authorList>
    </citation>
    <scope>NUCLEOTIDE SEQUENCE [LARGE SCALE GENOMIC DNA]</scope>
    <source>
        <strain evidence="2 3">MCCC 1A02656</strain>
    </source>
</reference>
<dbReference type="Proteomes" id="UP000076400">
    <property type="component" value="Unassembled WGS sequence"/>
</dbReference>
<comment type="caution">
    <text evidence="2">The sequence shown here is derived from an EMBL/GenBank/DDBJ whole genome shotgun (WGS) entry which is preliminary data.</text>
</comment>
<sequence>MKELLRTNDPVRLSFLTSLLRDADIRVVQMDAHTSIVEGSIGAIQRRLMVADEDYAPARRLLLDAGEDMPDA</sequence>
<organism evidence="2 3">
    <name type="scientific">Oceanibaculum pacificum</name>
    <dbReference type="NCBI Taxonomy" id="580166"/>
    <lineage>
        <taxon>Bacteria</taxon>
        <taxon>Pseudomonadati</taxon>
        <taxon>Pseudomonadota</taxon>
        <taxon>Alphaproteobacteria</taxon>
        <taxon>Rhodospirillales</taxon>
        <taxon>Oceanibaculaceae</taxon>
        <taxon>Oceanibaculum</taxon>
    </lineage>
</organism>
<accession>A0A154VUD9</accession>
<protein>
    <recommendedName>
        <fullName evidence="1">DUF2007 domain-containing protein</fullName>
    </recommendedName>
</protein>
<dbReference type="InterPro" id="IPR018551">
    <property type="entry name" value="DUF2007"/>
</dbReference>
<dbReference type="Pfam" id="PF09413">
    <property type="entry name" value="DUF2007"/>
    <property type="match status" value="1"/>
</dbReference>
<evidence type="ECO:0000313" key="3">
    <source>
        <dbReference type="Proteomes" id="UP000076400"/>
    </source>
</evidence>
<dbReference type="STRING" id="580166.AUP43_11965"/>
<evidence type="ECO:0000313" key="2">
    <source>
        <dbReference type="EMBL" id="KZD04914.1"/>
    </source>
</evidence>
<feature type="domain" description="DUF2007" evidence="1">
    <location>
        <begin position="1"/>
        <end position="65"/>
    </location>
</feature>
<keyword evidence="3" id="KW-1185">Reference proteome</keyword>
<dbReference type="AlphaFoldDB" id="A0A154VUD9"/>
<evidence type="ECO:0000259" key="1">
    <source>
        <dbReference type="Pfam" id="PF09413"/>
    </source>
</evidence>
<dbReference type="OrthoDB" id="5297170at2"/>
<gene>
    <name evidence="2" type="ORF">AUP43_11965</name>
</gene>
<proteinExistence type="predicted"/>